<dbReference type="Proteomes" id="UP000367750">
    <property type="component" value="Unassembled WGS sequence"/>
</dbReference>
<proteinExistence type="predicted"/>
<organism evidence="1 2">
    <name type="scientific">Paenibacillus spiritus</name>
    <dbReference type="NCBI Taxonomy" id="2496557"/>
    <lineage>
        <taxon>Bacteria</taxon>
        <taxon>Bacillati</taxon>
        <taxon>Bacillota</taxon>
        <taxon>Bacilli</taxon>
        <taxon>Bacillales</taxon>
        <taxon>Paenibacillaceae</taxon>
        <taxon>Paenibacillus</taxon>
    </lineage>
</organism>
<comment type="caution">
    <text evidence="1">The sequence shown here is derived from an EMBL/GenBank/DDBJ whole genome shotgun (WGS) entry which is preliminary data.</text>
</comment>
<evidence type="ECO:0000313" key="2">
    <source>
        <dbReference type="Proteomes" id="UP000367750"/>
    </source>
</evidence>
<gene>
    <name evidence="1" type="ORF">F4V43_02360</name>
</gene>
<dbReference type="OrthoDB" id="2629906at2"/>
<dbReference type="AlphaFoldDB" id="A0A5J5GGL5"/>
<dbReference type="EMBL" id="VYKK01000004">
    <property type="protein sequence ID" value="KAA9007349.1"/>
    <property type="molecule type" value="Genomic_DNA"/>
</dbReference>
<name>A0A5J5GGL5_9BACL</name>
<dbReference type="RefSeq" id="WP_150456639.1">
    <property type="nucleotide sequence ID" value="NZ_VYKK01000004.1"/>
</dbReference>
<sequence length="143" mass="16542">MGRLSIGQKLNKASSPERRKELALLWINEWKEEHEKTMQNIERALRAGDDQLLDRLIGFVIKDGLKRFDALPGVMRAIGAAQPDDKEKKQHEEQALLLNKAFIREDYNMVFKQLEWLKAEGAKRFEDLQKIIATSEQEGVLPE</sequence>
<protein>
    <submittedName>
        <fullName evidence="1">Uncharacterized protein</fullName>
    </submittedName>
</protein>
<reference evidence="1 2" key="1">
    <citation type="submission" date="2019-09" db="EMBL/GenBank/DDBJ databases">
        <title>Bacillus ochoae sp. nov., Paenibacillus whitsoniae sp. nov., Paenibacillus spiritus sp. nov. Isolated from the Mars Exploration Rover during spacecraft assembly.</title>
        <authorList>
            <person name="Seuylemezian A."/>
            <person name="Vaishampayan P."/>
        </authorList>
    </citation>
    <scope>NUCLEOTIDE SEQUENCE [LARGE SCALE GENOMIC DNA]</scope>
    <source>
        <strain evidence="1 2">MER_111</strain>
    </source>
</reference>
<accession>A0A5J5GGL5</accession>
<keyword evidence="2" id="KW-1185">Reference proteome</keyword>
<evidence type="ECO:0000313" key="1">
    <source>
        <dbReference type="EMBL" id="KAA9007349.1"/>
    </source>
</evidence>